<dbReference type="EMBL" id="AOGY02000051">
    <property type="protein sequence ID" value="EMY69751.1"/>
    <property type="molecule type" value="Genomic_DNA"/>
</dbReference>
<dbReference type="STRING" id="1218591.LEP1GSC199_2132"/>
<dbReference type="AlphaFoldDB" id="N1WD06"/>
<evidence type="ECO:0000313" key="1">
    <source>
        <dbReference type="EMBL" id="EMY69751.1"/>
    </source>
</evidence>
<name>N1WD06_9LEPT</name>
<comment type="caution">
    <text evidence="1">The sequence shown here is derived from an EMBL/GenBank/DDBJ whole genome shotgun (WGS) entry which is preliminary data.</text>
</comment>
<organism evidence="1 2">
    <name type="scientific">Leptospira vanthielii serovar Holland str. Waz Holland = ATCC 700522</name>
    <dbReference type="NCBI Taxonomy" id="1218591"/>
    <lineage>
        <taxon>Bacteria</taxon>
        <taxon>Pseudomonadati</taxon>
        <taxon>Spirochaetota</taxon>
        <taxon>Spirochaetia</taxon>
        <taxon>Leptospirales</taxon>
        <taxon>Leptospiraceae</taxon>
        <taxon>Leptospira</taxon>
    </lineage>
</organism>
<sequence length="48" mass="5819">MKIHVDFFRESFDYDLYNRCVFEFLLKESTDLDIFVKIFNVILLGIPN</sequence>
<accession>N1WD06</accession>
<gene>
    <name evidence="1" type="ORF">LEP1GSC199_2132</name>
</gene>
<dbReference type="Proteomes" id="UP000012227">
    <property type="component" value="Unassembled WGS sequence"/>
</dbReference>
<evidence type="ECO:0000313" key="2">
    <source>
        <dbReference type="Proteomes" id="UP000012227"/>
    </source>
</evidence>
<proteinExistence type="predicted"/>
<reference evidence="1 2" key="1">
    <citation type="submission" date="2013-03" db="EMBL/GenBank/DDBJ databases">
        <authorList>
            <person name="Harkins D.M."/>
            <person name="Durkin A.S."/>
            <person name="Brinkac L.M."/>
            <person name="Haft D.H."/>
            <person name="Selengut J.D."/>
            <person name="Sanka R."/>
            <person name="DePew J."/>
            <person name="Purushe J."/>
            <person name="Galloway R.L."/>
            <person name="Vinetz J.M."/>
            <person name="Sutton G.G."/>
            <person name="Nierman W.C."/>
            <person name="Fouts D.E."/>
        </authorList>
    </citation>
    <scope>NUCLEOTIDE SEQUENCE [LARGE SCALE GENOMIC DNA]</scope>
    <source>
        <strain evidence="1 2">Waz Holland</strain>
    </source>
</reference>
<protein>
    <submittedName>
        <fullName evidence="1">Uncharacterized protein</fullName>
    </submittedName>
</protein>